<gene>
    <name evidence="7" type="ORF">IFR04_012699</name>
</gene>
<dbReference type="Proteomes" id="UP000664132">
    <property type="component" value="Unassembled WGS sequence"/>
</dbReference>
<keyword evidence="3 6" id="KW-0812">Transmembrane</keyword>
<evidence type="ECO:0000256" key="2">
    <source>
        <dbReference type="ARBA" id="ARBA00006824"/>
    </source>
</evidence>
<dbReference type="PANTHER" id="PTHR11266:SF80">
    <property type="entry name" value="PEROXISOMAL MEMBRANE PROTEIN 2"/>
    <property type="match status" value="1"/>
</dbReference>
<comment type="subcellular location">
    <subcellularLocation>
        <location evidence="1">Membrane</location>
        <topology evidence="1">Multi-pass membrane protein</topology>
    </subcellularLocation>
</comment>
<organism evidence="7 8">
    <name type="scientific">Cadophora malorum</name>
    <dbReference type="NCBI Taxonomy" id="108018"/>
    <lineage>
        <taxon>Eukaryota</taxon>
        <taxon>Fungi</taxon>
        <taxon>Dikarya</taxon>
        <taxon>Ascomycota</taxon>
        <taxon>Pezizomycotina</taxon>
        <taxon>Leotiomycetes</taxon>
        <taxon>Helotiales</taxon>
        <taxon>Ploettnerulaceae</taxon>
        <taxon>Cadophora</taxon>
    </lineage>
</organism>
<evidence type="ECO:0000313" key="7">
    <source>
        <dbReference type="EMBL" id="KAG4414172.1"/>
    </source>
</evidence>
<comment type="similarity">
    <text evidence="2 6">Belongs to the peroxisomal membrane protein PXMP2/4 family.</text>
</comment>
<feature type="transmembrane region" description="Helical" evidence="6">
    <location>
        <begin position="168"/>
        <end position="186"/>
    </location>
</feature>
<evidence type="ECO:0000256" key="5">
    <source>
        <dbReference type="ARBA" id="ARBA00023136"/>
    </source>
</evidence>
<evidence type="ECO:0000256" key="1">
    <source>
        <dbReference type="ARBA" id="ARBA00004141"/>
    </source>
</evidence>
<feature type="transmembrane region" description="Helical" evidence="6">
    <location>
        <begin position="138"/>
        <end position="161"/>
    </location>
</feature>
<evidence type="ECO:0000256" key="4">
    <source>
        <dbReference type="ARBA" id="ARBA00022989"/>
    </source>
</evidence>
<dbReference type="Pfam" id="PF04117">
    <property type="entry name" value="Mpv17_PMP22"/>
    <property type="match status" value="1"/>
</dbReference>
<dbReference type="InterPro" id="IPR007248">
    <property type="entry name" value="Mpv17_PMP22"/>
</dbReference>
<keyword evidence="5 6" id="KW-0472">Membrane</keyword>
<dbReference type="AlphaFoldDB" id="A0A8H7T6S1"/>
<proteinExistence type="inferred from homology"/>
<dbReference type="GO" id="GO:0005778">
    <property type="term" value="C:peroxisomal membrane"/>
    <property type="evidence" value="ECO:0007669"/>
    <property type="project" value="TreeGrafter"/>
</dbReference>
<comment type="caution">
    <text evidence="7">The sequence shown here is derived from an EMBL/GenBank/DDBJ whole genome shotgun (WGS) entry which is preliminary data.</text>
</comment>
<dbReference type="OrthoDB" id="10267969at2759"/>
<name>A0A8H7T6S1_9HELO</name>
<accession>A0A8H7T6S1</accession>
<evidence type="ECO:0000313" key="8">
    <source>
        <dbReference type="Proteomes" id="UP000664132"/>
    </source>
</evidence>
<keyword evidence="8" id="KW-1185">Reference proteome</keyword>
<dbReference type="EMBL" id="JAFJYH010000278">
    <property type="protein sequence ID" value="KAG4414172.1"/>
    <property type="molecule type" value="Genomic_DNA"/>
</dbReference>
<dbReference type="PANTHER" id="PTHR11266">
    <property type="entry name" value="PEROXISOMAL MEMBRANE PROTEIN 2, PXMP2 MPV17"/>
    <property type="match status" value="1"/>
</dbReference>
<evidence type="ECO:0000256" key="3">
    <source>
        <dbReference type="ARBA" id="ARBA00022692"/>
    </source>
</evidence>
<keyword evidence="4 6" id="KW-1133">Transmembrane helix</keyword>
<evidence type="ECO:0000256" key="6">
    <source>
        <dbReference type="RuleBase" id="RU363053"/>
    </source>
</evidence>
<sequence length="187" mass="20804">MSGPLITATTQAVFLGSLSNVLAQAFSAYESQKLFNFDVVDTLRFAILGAVVTPPNFIWQNFLERKFPSKKAKVSQESSKKQDLIEESEGRLSKSNTIAKFFLDQTIGCWINTLAFLLLFGFLKGKGALEIENEVKTGFWSMVLSSYRFWPLVTLTNLILVPPNQRMLVGNLAGLAWGIFVNLVMVG</sequence>
<reference evidence="7" key="1">
    <citation type="submission" date="2021-02" db="EMBL/GenBank/DDBJ databases">
        <title>Genome sequence Cadophora malorum strain M34.</title>
        <authorList>
            <person name="Stefanovic E."/>
            <person name="Vu D."/>
            <person name="Scully C."/>
            <person name="Dijksterhuis J."/>
            <person name="Roader J."/>
            <person name="Houbraken J."/>
        </authorList>
    </citation>
    <scope>NUCLEOTIDE SEQUENCE</scope>
    <source>
        <strain evidence="7">M34</strain>
    </source>
</reference>
<protein>
    <submittedName>
        <fullName evidence="7">Uncharacterized protein</fullName>
    </submittedName>
</protein>
<feature type="transmembrane region" description="Helical" evidence="6">
    <location>
        <begin position="101"/>
        <end position="123"/>
    </location>
</feature>